<dbReference type="InterPro" id="IPR022783">
    <property type="entry name" value="GCFC_dom"/>
</dbReference>
<dbReference type="Proteomes" id="UP000237105">
    <property type="component" value="Unassembled WGS sequence"/>
</dbReference>
<evidence type="ECO:0000313" key="2">
    <source>
        <dbReference type="EMBL" id="PON55566.1"/>
    </source>
</evidence>
<dbReference type="GO" id="GO:0000390">
    <property type="term" value="P:spliceosomal complex disassembly"/>
    <property type="evidence" value="ECO:0007669"/>
    <property type="project" value="InterPro"/>
</dbReference>
<gene>
    <name evidence="2" type="ORF">PanWU01x14_187460</name>
</gene>
<dbReference type="GO" id="GO:0003677">
    <property type="term" value="F:DNA binding"/>
    <property type="evidence" value="ECO:0007669"/>
    <property type="project" value="UniProtKB-KW"/>
</dbReference>
<comment type="caution">
    <text evidence="2">The sequence shown here is derived from an EMBL/GenBank/DDBJ whole genome shotgun (WGS) entry which is preliminary data.</text>
</comment>
<dbReference type="GO" id="GO:0071008">
    <property type="term" value="C:U2-type post-mRNA release spliceosomal complex"/>
    <property type="evidence" value="ECO:0007669"/>
    <property type="project" value="TreeGrafter"/>
</dbReference>
<sequence>MESSAAMDDDPPFSLNFVDDDNCESVSGLGSSSKPVLRVRLGAFLEGFALSFDIWKSTSLYAQLLHEVVAPAIKSSKLKNAVDSWEPRCEALPIHDWVHPWLPLLGHKLEGVYQTIVSKLTGAWHPSVDSAFAIPSRWKTVFDSSSWERLMSRFVLPKLQLLLQEVQMNSINQYLDQFHWFSSWAPVLPIHLVVEMMEKFFFPKWLEFLYQWLCSNPNFGEVTEWHFGWKDLLPKELLANEDILYQLKFGLDMMDWAVEGRKVVWPLMKENLSHVRVLEQRQFGAQQKAVRFYQRPTTSFHEKANMDGISSVPELSLKRSCRGLCTMVSRFMALEVEAL</sequence>
<evidence type="ECO:0000259" key="1">
    <source>
        <dbReference type="Pfam" id="PF07842"/>
    </source>
</evidence>
<keyword evidence="2" id="KW-0238">DNA-binding</keyword>
<dbReference type="STRING" id="3476.A0A2P5C3G2"/>
<dbReference type="AlphaFoldDB" id="A0A2P5C3G2"/>
<feature type="domain" description="GCF C-terminal" evidence="1">
    <location>
        <begin position="60"/>
        <end position="208"/>
    </location>
</feature>
<dbReference type="OrthoDB" id="4822at2759"/>
<dbReference type="PANTHER" id="PTHR23329:SF1">
    <property type="entry name" value="TUFTELIN-INTERACTING PROTEIN 11"/>
    <property type="match status" value="1"/>
</dbReference>
<protein>
    <submittedName>
        <fullName evidence="2">GC-rich sequence DNA-binding factor domain containing protein</fullName>
    </submittedName>
</protein>
<dbReference type="PANTHER" id="PTHR23329">
    <property type="entry name" value="TUFTELIN-INTERACTING PROTEIN 11-RELATED"/>
    <property type="match status" value="1"/>
</dbReference>
<accession>A0A2P5C3G2</accession>
<organism evidence="2 3">
    <name type="scientific">Parasponia andersonii</name>
    <name type="common">Sponia andersonii</name>
    <dbReference type="NCBI Taxonomy" id="3476"/>
    <lineage>
        <taxon>Eukaryota</taxon>
        <taxon>Viridiplantae</taxon>
        <taxon>Streptophyta</taxon>
        <taxon>Embryophyta</taxon>
        <taxon>Tracheophyta</taxon>
        <taxon>Spermatophyta</taxon>
        <taxon>Magnoliopsida</taxon>
        <taxon>eudicotyledons</taxon>
        <taxon>Gunneridae</taxon>
        <taxon>Pentapetalae</taxon>
        <taxon>rosids</taxon>
        <taxon>fabids</taxon>
        <taxon>Rosales</taxon>
        <taxon>Cannabaceae</taxon>
        <taxon>Parasponia</taxon>
    </lineage>
</organism>
<keyword evidence="3" id="KW-1185">Reference proteome</keyword>
<name>A0A2P5C3G2_PARAD</name>
<proteinExistence type="predicted"/>
<dbReference type="InterPro" id="IPR045211">
    <property type="entry name" value="TFP11/STIP/Ntr1"/>
</dbReference>
<dbReference type="EMBL" id="JXTB01000182">
    <property type="protein sequence ID" value="PON55566.1"/>
    <property type="molecule type" value="Genomic_DNA"/>
</dbReference>
<reference evidence="3" key="1">
    <citation type="submission" date="2016-06" db="EMBL/GenBank/DDBJ databases">
        <title>Parallel loss of symbiosis genes in relatives of nitrogen-fixing non-legume Parasponia.</title>
        <authorList>
            <person name="Van Velzen R."/>
            <person name="Holmer R."/>
            <person name="Bu F."/>
            <person name="Rutten L."/>
            <person name="Van Zeijl A."/>
            <person name="Liu W."/>
            <person name="Santuari L."/>
            <person name="Cao Q."/>
            <person name="Sharma T."/>
            <person name="Shen D."/>
            <person name="Roswanjaya Y."/>
            <person name="Wardhani T."/>
            <person name="Kalhor M.S."/>
            <person name="Jansen J."/>
            <person name="Van den Hoogen J."/>
            <person name="Gungor B."/>
            <person name="Hartog M."/>
            <person name="Hontelez J."/>
            <person name="Verver J."/>
            <person name="Yang W.-C."/>
            <person name="Schijlen E."/>
            <person name="Repin R."/>
            <person name="Schilthuizen M."/>
            <person name="Schranz E."/>
            <person name="Heidstra R."/>
            <person name="Miyata K."/>
            <person name="Fedorova E."/>
            <person name="Kohlen W."/>
            <person name="Bisseling T."/>
            <person name="Smit S."/>
            <person name="Geurts R."/>
        </authorList>
    </citation>
    <scope>NUCLEOTIDE SEQUENCE [LARGE SCALE GENOMIC DNA]</scope>
    <source>
        <strain evidence="3">cv. WU1-14</strain>
    </source>
</reference>
<dbReference type="Pfam" id="PF07842">
    <property type="entry name" value="GCFC"/>
    <property type="match status" value="1"/>
</dbReference>
<evidence type="ECO:0000313" key="3">
    <source>
        <dbReference type="Proteomes" id="UP000237105"/>
    </source>
</evidence>